<name>A0A3F3GV12_9LACO</name>
<evidence type="ECO:0000256" key="1">
    <source>
        <dbReference type="ARBA" id="ARBA00023125"/>
    </source>
</evidence>
<evidence type="ECO:0000313" key="5">
    <source>
        <dbReference type="Proteomes" id="UP000061227"/>
    </source>
</evidence>
<proteinExistence type="predicted"/>
<organism evidence="4 5">
    <name type="scientific">Fructobacillus pseudoficulneus</name>
    <dbReference type="NCBI Taxonomy" id="220714"/>
    <lineage>
        <taxon>Bacteria</taxon>
        <taxon>Bacillati</taxon>
        <taxon>Bacillota</taxon>
        <taxon>Bacilli</taxon>
        <taxon>Lactobacillales</taxon>
        <taxon>Lactobacillaceae</taxon>
        <taxon>Fructobacillus</taxon>
    </lineage>
</organism>
<evidence type="ECO:0000313" key="4">
    <source>
        <dbReference type="EMBL" id="GAP03231.1"/>
    </source>
</evidence>
<dbReference type="OrthoDB" id="2152042at2"/>
<accession>A0A3F3GV12</accession>
<keyword evidence="5" id="KW-1185">Reference proteome</keyword>
<dbReference type="InterPro" id="IPR010982">
    <property type="entry name" value="Lambda_DNA-bd_dom_sf"/>
</dbReference>
<keyword evidence="2" id="KW-0472">Membrane</keyword>
<dbReference type="PROSITE" id="PS50943">
    <property type="entry name" value="HTH_CROC1"/>
    <property type="match status" value="1"/>
</dbReference>
<evidence type="ECO:0000259" key="3">
    <source>
        <dbReference type="PROSITE" id="PS50943"/>
    </source>
</evidence>
<keyword evidence="2" id="KW-0812">Transmembrane</keyword>
<dbReference type="PANTHER" id="PTHR46558">
    <property type="entry name" value="TRACRIPTIONAL REGULATORY PROTEIN-RELATED-RELATED"/>
    <property type="match status" value="1"/>
</dbReference>
<dbReference type="AlphaFoldDB" id="A0A3F3GV12"/>
<evidence type="ECO:0000256" key="2">
    <source>
        <dbReference type="SAM" id="Phobius"/>
    </source>
</evidence>
<keyword evidence="1" id="KW-0238">DNA-binding</keyword>
<protein>
    <recommendedName>
        <fullName evidence="3">HTH cro/C1-type domain-containing protein</fullName>
    </recommendedName>
</protein>
<dbReference type="Proteomes" id="UP000061227">
    <property type="component" value="Unassembled WGS sequence"/>
</dbReference>
<dbReference type="SUPFAM" id="SSF47413">
    <property type="entry name" value="lambda repressor-like DNA-binding domains"/>
    <property type="match status" value="1"/>
</dbReference>
<dbReference type="EMBL" id="DF968067">
    <property type="protein sequence ID" value="GAP03231.1"/>
    <property type="molecule type" value="Genomic_DNA"/>
</dbReference>
<dbReference type="Gene3D" id="1.10.260.40">
    <property type="entry name" value="lambda repressor-like DNA-binding domains"/>
    <property type="match status" value="1"/>
</dbReference>
<dbReference type="SMART" id="SM00530">
    <property type="entry name" value="HTH_XRE"/>
    <property type="match status" value="1"/>
</dbReference>
<feature type="transmembrane region" description="Helical" evidence="2">
    <location>
        <begin position="71"/>
        <end position="90"/>
    </location>
</feature>
<reference evidence="4 5" key="1">
    <citation type="journal article" date="2015" name="BMC Genomics">
        <title>Comparative genomics of Fructobacillus spp. and Leuconostoc spp. reveals niche-specific evolution of Fructobacillus spp.</title>
        <authorList>
            <person name="Endo A."/>
            <person name="Tanizawa Y."/>
            <person name="Tanaka N."/>
            <person name="Maeno S."/>
            <person name="Kumar H."/>
            <person name="Shiwa Y."/>
            <person name="Okada S."/>
            <person name="Yoshikawa H."/>
            <person name="Dicks L."/>
            <person name="Nakagawa J."/>
            <person name="Arita M."/>
        </authorList>
    </citation>
    <scope>NUCLEOTIDE SEQUENCE [LARGE SCALE GENOMIC DNA]</scope>
    <source>
        <strain evidence="4 5">DSM 15468</strain>
    </source>
</reference>
<dbReference type="InterPro" id="IPR001387">
    <property type="entry name" value="Cro/C1-type_HTH"/>
</dbReference>
<dbReference type="STRING" id="220714.SAMN05660469_0992"/>
<dbReference type="RefSeq" id="WP_059378741.1">
    <property type="nucleotide sequence ID" value="NZ_DF968067.1"/>
</dbReference>
<dbReference type="PANTHER" id="PTHR46558:SF4">
    <property type="entry name" value="DNA-BIDING PHAGE PROTEIN"/>
    <property type="match status" value="1"/>
</dbReference>
<gene>
    <name evidence="4" type="ORF">FPFC_050480</name>
</gene>
<dbReference type="Pfam" id="PF13560">
    <property type="entry name" value="HTH_31"/>
    <property type="match status" value="1"/>
</dbReference>
<dbReference type="GO" id="GO:0003677">
    <property type="term" value="F:DNA binding"/>
    <property type="evidence" value="ECO:0007669"/>
    <property type="project" value="UniProtKB-KW"/>
</dbReference>
<feature type="domain" description="HTH cro/C1-type" evidence="3">
    <location>
        <begin position="34"/>
        <end position="88"/>
    </location>
</feature>
<dbReference type="CDD" id="cd00093">
    <property type="entry name" value="HTH_XRE"/>
    <property type="match status" value="1"/>
</dbReference>
<sequence length="99" mass="11564">MVQKVSWKTPMALTGVLPDLSWRYWLQVQVARELRKGRKQAGLTQEEVANTLHICQSAVSKYESGKMMPDFVVILSFCYLYGWTLEDFLLRLNIKTRHD</sequence>
<keyword evidence="2" id="KW-1133">Transmembrane helix</keyword>